<keyword evidence="1" id="KW-0521">NADP</keyword>
<organism evidence="4 5">
    <name type="scientific">Oceanobacillus zhaokaii</name>
    <dbReference type="NCBI Taxonomy" id="2052660"/>
    <lineage>
        <taxon>Bacteria</taxon>
        <taxon>Bacillati</taxon>
        <taxon>Bacillota</taxon>
        <taxon>Bacilli</taxon>
        <taxon>Bacillales</taxon>
        <taxon>Bacillaceae</taxon>
        <taxon>Oceanobacillus</taxon>
    </lineage>
</organism>
<dbReference type="RefSeq" id="WP_114917199.1">
    <property type="nucleotide sequence ID" value="NZ_CP024848.1"/>
</dbReference>
<dbReference type="CDD" id="cd05286">
    <property type="entry name" value="QOR2"/>
    <property type="match status" value="1"/>
</dbReference>
<dbReference type="Gene3D" id="3.90.180.10">
    <property type="entry name" value="Medium-chain alcohol dehydrogenases, catalytic domain"/>
    <property type="match status" value="1"/>
</dbReference>
<dbReference type="InterPro" id="IPR013149">
    <property type="entry name" value="ADH-like_C"/>
</dbReference>
<dbReference type="GO" id="GO:0003960">
    <property type="term" value="F:quinone reductase (NADPH) activity"/>
    <property type="evidence" value="ECO:0007669"/>
    <property type="project" value="InterPro"/>
</dbReference>
<keyword evidence="2" id="KW-0560">Oxidoreductase</keyword>
<dbReference type="Gene3D" id="3.40.50.720">
    <property type="entry name" value="NAD(P)-binding Rossmann-like Domain"/>
    <property type="match status" value="1"/>
</dbReference>
<keyword evidence="5" id="KW-1185">Reference proteome</keyword>
<dbReference type="GO" id="GO:0005829">
    <property type="term" value="C:cytosol"/>
    <property type="evidence" value="ECO:0007669"/>
    <property type="project" value="TreeGrafter"/>
</dbReference>
<dbReference type="GO" id="GO:0070402">
    <property type="term" value="F:NADPH binding"/>
    <property type="evidence" value="ECO:0007669"/>
    <property type="project" value="TreeGrafter"/>
</dbReference>
<dbReference type="KEGG" id="ocn:CUC15_13680"/>
<evidence type="ECO:0000313" key="4">
    <source>
        <dbReference type="EMBL" id="AXI09913.1"/>
    </source>
</evidence>
<dbReference type="InterPro" id="IPR011032">
    <property type="entry name" value="GroES-like_sf"/>
</dbReference>
<dbReference type="InterPro" id="IPR020843">
    <property type="entry name" value="ER"/>
</dbReference>
<evidence type="ECO:0000259" key="3">
    <source>
        <dbReference type="SMART" id="SM00829"/>
    </source>
</evidence>
<dbReference type="PROSITE" id="PS01162">
    <property type="entry name" value="QOR_ZETA_CRYSTAL"/>
    <property type="match status" value="1"/>
</dbReference>
<dbReference type="Proteomes" id="UP000253908">
    <property type="component" value="Chromosome"/>
</dbReference>
<dbReference type="SUPFAM" id="SSF51735">
    <property type="entry name" value="NAD(P)-binding Rossmann-fold domains"/>
    <property type="match status" value="1"/>
</dbReference>
<dbReference type="Pfam" id="PF00107">
    <property type="entry name" value="ADH_zinc_N"/>
    <property type="match status" value="1"/>
</dbReference>
<name>A0A345PIT3_9BACI</name>
<dbReference type="EMBL" id="CP024848">
    <property type="protein sequence ID" value="AXI09913.1"/>
    <property type="molecule type" value="Genomic_DNA"/>
</dbReference>
<dbReference type="Pfam" id="PF08240">
    <property type="entry name" value="ADH_N"/>
    <property type="match status" value="1"/>
</dbReference>
<accession>A0A345PIT3</accession>
<dbReference type="GO" id="GO:0008270">
    <property type="term" value="F:zinc ion binding"/>
    <property type="evidence" value="ECO:0007669"/>
    <property type="project" value="InterPro"/>
</dbReference>
<gene>
    <name evidence="4" type="ORF">CUC15_13680</name>
</gene>
<evidence type="ECO:0000313" key="5">
    <source>
        <dbReference type="Proteomes" id="UP000253908"/>
    </source>
</evidence>
<dbReference type="InterPro" id="IPR013154">
    <property type="entry name" value="ADH-like_N"/>
</dbReference>
<feature type="domain" description="Enoyl reductase (ER)" evidence="3">
    <location>
        <begin position="10"/>
        <end position="318"/>
    </location>
</feature>
<dbReference type="InterPro" id="IPR036291">
    <property type="entry name" value="NAD(P)-bd_dom_sf"/>
</dbReference>
<dbReference type="OrthoDB" id="9787435at2"/>
<dbReference type="SUPFAM" id="SSF50129">
    <property type="entry name" value="GroES-like"/>
    <property type="match status" value="1"/>
</dbReference>
<reference evidence="5" key="1">
    <citation type="submission" date="2017-11" db="EMBL/GenBank/DDBJ databases">
        <authorList>
            <person name="Zhu W."/>
        </authorList>
    </citation>
    <scope>NUCLEOTIDE SEQUENCE [LARGE SCALE GENOMIC DNA]</scope>
    <source>
        <strain evidence="5">160</strain>
    </source>
</reference>
<dbReference type="GO" id="GO:0035925">
    <property type="term" value="F:mRNA 3'-UTR AU-rich region binding"/>
    <property type="evidence" value="ECO:0007669"/>
    <property type="project" value="TreeGrafter"/>
</dbReference>
<protein>
    <submittedName>
        <fullName evidence="4">Quinone oxidoreductase</fullName>
    </submittedName>
</protein>
<dbReference type="InterPro" id="IPR047618">
    <property type="entry name" value="QOR-like"/>
</dbReference>
<dbReference type="PANTHER" id="PTHR48106:SF13">
    <property type="entry name" value="QUINONE OXIDOREDUCTASE-RELATED"/>
    <property type="match status" value="1"/>
</dbReference>
<dbReference type="PANTHER" id="PTHR48106">
    <property type="entry name" value="QUINONE OXIDOREDUCTASE PIG3-RELATED"/>
    <property type="match status" value="1"/>
</dbReference>
<sequence length="320" mass="34767">MKALIFEEFGGPDVLQYQEISNPTIKENEILVRMKAIGLNFADIYRRKGNYHLAGDPPYILGYEGAGIVESVGSNVFNINVGDRVAFADVPFANAEFVAVPLEKTIPLPDEITYEVASSILLQGLTAQYLTKDSYEIQPGDFVLVHAAAGGVGQNLVQIGKQLGGKVIGLTSTVEKSNTVYEAGADFVYLYEENWSEKIKEITNGGADVVYESVGSTLAASFNATKIGGTVVFYGMSGGDPIPVDPRMLMDTSKTLTGGDLWNVLTSSEERIIRSKELFDWIIAGKLKVKAPTKFDLKDGAEAHRFLESRKSLGKIILVP</sequence>
<evidence type="ECO:0000256" key="2">
    <source>
        <dbReference type="ARBA" id="ARBA00023002"/>
    </source>
</evidence>
<proteinExistence type="predicted"/>
<evidence type="ECO:0000256" key="1">
    <source>
        <dbReference type="ARBA" id="ARBA00022857"/>
    </source>
</evidence>
<dbReference type="SMART" id="SM00829">
    <property type="entry name" value="PKS_ER"/>
    <property type="match status" value="1"/>
</dbReference>
<dbReference type="InterPro" id="IPR002364">
    <property type="entry name" value="Quin_OxRdtase/zeta-crystal_CS"/>
</dbReference>
<dbReference type="AlphaFoldDB" id="A0A345PIT3"/>